<dbReference type="AlphaFoldDB" id="L8H5J9"/>
<evidence type="ECO:0000256" key="4">
    <source>
        <dbReference type="ARBA" id="ARBA00022989"/>
    </source>
</evidence>
<evidence type="ECO:0000313" key="8">
    <source>
        <dbReference type="EMBL" id="ELR20789.1"/>
    </source>
</evidence>
<proteinExistence type="inferred from homology"/>
<dbReference type="InterPro" id="IPR054549">
    <property type="entry name" value="UVB_sens_RUS_dom"/>
</dbReference>
<evidence type="ECO:0000256" key="5">
    <source>
        <dbReference type="ARBA" id="ARBA00023136"/>
    </source>
</evidence>
<evidence type="ECO:0000259" key="7">
    <source>
        <dbReference type="Pfam" id="PF04884"/>
    </source>
</evidence>
<gene>
    <name evidence="8" type="ORF">ACA1_055550</name>
</gene>
<dbReference type="InterPro" id="IPR006968">
    <property type="entry name" value="RUS_fam"/>
</dbReference>
<evidence type="ECO:0000256" key="2">
    <source>
        <dbReference type="ARBA" id="ARBA00007558"/>
    </source>
</evidence>
<dbReference type="Proteomes" id="UP000011083">
    <property type="component" value="Unassembled WGS sequence"/>
</dbReference>
<name>L8H5J9_ACACF</name>
<dbReference type="GO" id="GO:0016020">
    <property type="term" value="C:membrane"/>
    <property type="evidence" value="ECO:0007669"/>
    <property type="project" value="UniProtKB-SubCell"/>
</dbReference>
<dbReference type="Pfam" id="PF04884">
    <property type="entry name" value="UVB_sens_prot"/>
    <property type="match status" value="1"/>
</dbReference>
<dbReference type="PANTHER" id="PTHR12770:SF31">
    <property type="entry name" value="RUS FAMILY MEMBER 1"/>
    <property type="match status" value="1"/>
</dbReference>
<keyword evidence="4 6" id="KW-1133">Transmembrane helix</keyword>
<dbReference type="VEuPathDB" id="AmoebaDB:ACA1_055550"/>
<evidence type="ECO:0000256" key="6">
    <source>
        <dbReference type="SAM" id="Phobius"/>
    </source>
</evidence>
<evidence type="ECO:0000256" key="3">
    <source>
        <dbReference type="ARBA" id="ARBA00022692"/>
    </source>
</evidence>
<dbReference type="STRING" id="1257118.L8H5J9"/>
<keyword evidence="5 6" id="KW-0472">Membrane</keyword>
<dbReference type="GeneID" id="14921659"/>
<dbReference type="EMBL" id="KB007909">
    <property type="protein sequence ID" value="ELR20789.1"/>
    <property type="molecule type" value="Genomic_DNA"/>
</dbReference>
<keyword evidence="3 6" id="KW-0812">Transmembrane</keyword>
<feature type="domain" description="Protein root UVB sensitive/RUS" evidence="7">
    <location>
        <begin position="1"/>
        <end position="78"/>
    </location>
</feature>
<accession>L8H5J9</accession>
<dbReference type="KEGG" id="acan:ACA1_055550"/>
<evidence type="ECO:0000313" key="9">
    <source>
        <dbReference type="Proteomes" id="UP000011083"/>
    </source>
</evidence>
<organism evidence="8 9">
    <name type="scientific">Acanthamoeba castellanii (strain ATCC 30010 / Neff)</name>
    <dbReference type="NCBI Taxonomy" id="1257118"/>
    <lineage>
        <taxon>Eukaryota</taxon>
        <taxon>Amoebozoa</taxon>
        <taxon>Discosea</taxon>
        <taxon>Longamoebia</taxon>
        <taxon>Centramoebida</taxon>
        <taxon>Acanthamoebidae</taxon>
        <taxon>Acanthamoeba</taxon>
    </lineage>
</organism>
<reference evidence="8 9" key="1">
    <citation type="journal article" date="2013" name="Genome Biol.">
        <title>Genome of Acanthamoeba castellanii highlights extensive lateral gene transfer and early evolution of tyrosine kinase signaling.</title>
        <authorList>
            <person name="Clarke M."/>
            <person name="Lohan A.J."/>
            <person name="Liu B."/>
            <person name="Lagkouvardos I."/>
            <person name="Roy S."/>
            <person name="Zafar N."/>
            <person name="Bertelli C."/>
            <person name="Schilde C."/>
            <person name="Kianianmomeni A."/>
            <person name="Burglin T.R."/>
            <person name="Frech C."/>
            <person name="Turcotte B."/>
            <person name="Kopec K.O."/>
            <person name="Synnott J.M."/>
            <person name="Choo C."/>
            <person name="Paponov I."/>
            <person name="Finkler A."/>
            <person name="Soon Heng Tan C."/>
            <person name="Hutchins A.P."/>
            <person name="Weinmeier T."/>
            <person name="Rattei T."/>
            <person name="Chu J.S."/>
            <person name="Gimenez G."/>
            <person name="Irimia M."/>
            <person name="Rigden D.J."/>
            <person name="Fitzpatrick D.A."/>
            <person name="Lorenzo-Morales J."/>
            <person name="Bateman A."/>
            <person name="Chiu C.H."/>
            <person name="Tang P."/>
            <person name="Hegemann P."/>
            <person name="Fromm H."/>
            <person name="Raoult D."/>
            <person name="Greub G."/>
            <person name="Miranda-Saavedra D."/>
            <person name="Chen N."/>
            <person name="Nash P."/>
            <person name="Ginger M.L."/>
            <person name="Horn M."/>
            <person name="Schaap P."/>
            <person name="Caler L."/>
            <person name="Loftus B."/>
        </authorList>
    </citation>
    <scope>NUCLEOTIDE SEQUENCE [LARGE SCALE GENOMIC DNA]</scope>
    <source>
        <strain evidence="8 9">Neff</strain>
    </source>
</reference>
<feature type="transmembrane region" description="Helical" evidence="6">
    <location>
        <begin position="12"/>
        <end position="30"/>
    </location>
</feature>
<keyword evidence="9" id="KW-1185">Reference proteome</keyword>
<sequence>MADVAAKDGSQETAVTLVGLILGLIIAPLVDENYFLIWLLFAVFTTAHLFANYRAVRGLVMDTLNRQRLAIVVTHYLGSASREVLSPVQASAREWPLWFAFMDRGHPIRLGTSLAALHPRLRLPSDIALSGLTVRCAYLTCVCTSGGAALLLTPPAERSTDNQQQLYGDEECSLAGRPSIEVLLRQDADHGVMIEAFASALVARRTLGELQDQACQPGAQPLTLRRLAAALQSEQSRLLPPLVAALSTTGWHTTRSLFGPGPYRYRSASSASSSS</sequence>
<dbReference type="PANTHER" id="PTHR12770">
    <property type="entry name" value="RUS1 FAMILY PROTEIN C16ORF58"/>
    <property type="match status" value="1"/>
</dbReference>
<comment type="similarity">
    <text evidence="2">Belongs to the RUS1 family.</text>
</comment>
<feature type="transmembrane region" description="Helical" evidence="6">
    <location>
        <begin position="36"/>
        <end position="56"/>
    </location>
</feature>
<dbReference type="OrthoDB" id="364779at2759"/>
<comment type="subcellular location">
    <subcellularLocation>
        <location evidence="1">Membrane</location>
    </subcellularLocation>
</comment>
<evidence type="ECO:0000256" key="1">
    <source>
        <dbReference type="ARBA" id="ARBA00004370"/>
    </source>
</evidence>
<protein>
    <recommendedName>
        <fullName evidence="7">Protein root UVB sensitive/RUS domain-containing protein</fullName>
    </recommendedName>
</protein>
<dbReference type="RefSeq" id="XP_004344192.1">
    <property type="nucleotide sequence ID" value="XM_004344142.1"/>
</dbReference>